<evidence type="ECO:0000256" key="7">
    <source>
        <dbReference type="ARBA" id="ARBA00023017"/>
    </source>
</evidence>
<organism evidence="13 14">
    <name type="scientific">Cyclotella atomus</name>
    <dbReference type="NCBI Taxonomy" id="382360"/>
    <lineage>
        <taxon>Eukaryota</taxon>
        <taxon>Sar</taxon>
        <taxon>Stramenopiles</taxon>
        <taxon>Ochrophyta</taxon>
        <taxon>Bacillariophyta</taxon>
        <taxon>Coscinodiscophyceae</taxon>
        <taxon>Thalassiosirophycidae</taxon>
        <taxon>Stephanodiscales</taxon>
        <taxon>Stephanodiscaceae</taxon>
        <taxon>Cyclotella</taxon>
    </lineage>
</organism>
<keyword evidence="10" id="KW-0206">Cytoskeleton</keyword>
<comment type="caution">
    <text evidence="13">The sequence shown here is derived from an EMBL/GenBank/DDBJ whole genome shotgun (WGS) entry which is preliminary data.</text>
</comment>
<dbReference type="EMBL" id="JALLPJ020001234">
    <property type="protein sequence ID" value="KAL3773433.1"/>
    <property type="molecule type" value="Genomic_DNA"/>
</dbReference>
<keyword evidence="11" id="KW-0966">Cell projection</keyword>
<protein>
    <submittedName>
        <fullName evidence="13">Uncharacterized protein</fullName>
    </submittedName>
</protein>
<name>A0ABD3NBJ2_9STRA</name>
<dbReference type="Gene3D" id="2.130.10.10">
    <property type="entry name" value="YVTN repeat-like/Quinoprotein amine dehydrogenase"/>
    <property type="match status" value="1"/>
</dbReference>
<evidence type="ECO:0000256" key="9">
    <source>
        <dbReference type="ARBA" id="ARBA00023175"/>
    </source>
</evidence>
<evidence type="ECO:0000256" key="5">
    <source>
        <dbReference type="ARBA" id="ARBA00022701"/>
    </source>
</evidence>
<gene>
    <name evidence="13" type="ORF">ACHAWO_004878</name>
</gene>
<evidence type="ECO:0000256" key="6">
    <source>
        <dbReference type="ARBA" id="ARBA00022737"/>
    </source>
</evidence>
<keyword evidence="5" id="KW-0493">Microtubule</keyword>
<dbReference type="InterPro" id="IPR015943">
    <property type="entry name" value="WD40/YVTN_repeat-like_dom_sf"/>
</dbReference>
<reference evidence="13 14" key="1">
    <citation type="submission" date="2024-10" db="EMBL/GenBank/DDBJ databases">
        <title>Updated reference genomes for cyclostephanoid diatoms.</title>
        <authorList>
            <person name="Roberts W.R."/>
            <person name="Alverson A.J."/>
        </authorList>
    </citation>
    <scope>NUCLEOTIDE SEQUENCE [LARGE SCALE GENOMIC DNA]</scope>
    <source>
        <strain evidence="13 14">AJA010-31</strain>
    </source>
</reference>
<evidence type="ECO:0000256" key="4">
    <source>
        <dbReference type="ARBA" id="ARBA00022574"/>
    </source>
</evidence>
<evidence type="ECO:0000313" key="14">
    <source>
        <dbReference type="Proteomes" id="UP001530400"/>
    </source>
</evidence>
<keyword evidence="3" id="KW-0963">Cytoplasm</keyword>
<dbReference type="GO" id="GO:0005874">
    <property type="term" value="C:microtubule"/>
    <property type="evidence" value="ECO:0007669"/>
    <property type="project" value="UniProtKB-KW"/>
</dbReference>
<keyword evidence="14" id="KW-1185">Reference proteome</keyword>
<keyword evidence="8" id="KW-0969">Cilium</keyword>
<dbReference type="SUPFAM" id="SSF50978">
    <property type="entry name" value="WD40 repeat-like"/>
    <property type="match status" value="1"/>
</dbReference>
<dbReference type="AlphaFoldDB" id="A0ABD3NBJ2"/>
<comment type="similarity">
    <text evidence="2">Belongs to the dynein intermediate chain family.</text>
</comment>
<evidence type="ECO:0000256" key="11">
    <source>
        <dbReference type="ARBA" id="ARBA00023273"/>
    </source>
</evidence>
<accession>A0ABD3NBJ2</accession>
<dbReference type="InterPro" id="IPR050687">
    <property type="entry name" value="Dynein_IC"/>
</dbReference>
<evidence type="ECO:0000256" key="12">
    <source>
        <dbReference type="SAM" id="MobiDB-lite"/>
    </source>
</evidence>
<evidence type="ECO:0000256" key="8">
    <source>
        <dbReference type="ARBA" id="ARBA00023069"/>
    </source>
</evidence>
<dbReference type="PANTHER" id="PTHR12442:SF7">
    <property type="entry name" value="DYNEIN AXONEMAL INTERMEDIATE CHAIN 2"/>
    <property type="match status" value="1"/>
</dbReference>
<proteinExistence type="inferred from homology"/>
<dbReference type="InterPro" id="IPR036322">
    <property type="entry name" value="WD40_repeat_dom_sf"/>
</dbReference>
<evidence type="ECO:0000256" key="3">
    <source>
        <dbReference type="ARBA" id="ARBA00022490"/>
    </source>
</evidence>
<sequence>MPHEIDPKVLDDLLNENPATLLRKGDSKLQTLAQFLLRYVILCKPKELLANELHCNQAKAYEEDRATEKQRQVRLCFGLLFSCNTSCNESAKCSSKFTLNNKGRKAGGCYVESKGLKLYKDVQVFVETLKADINYEVFQRICNSQAREYGLIQEIADDETTSTQDETPTSIQQRSKRVGEQPSVPIFRISGNRGLLWMEAVKSNGPTGKFCPVESSVIEKSHHDPVSDIFWVSSKTGHQCVSVSTDGQMFWWDTRKLEEPIDNLMLDTDSKGGGVRVRLGASSLEYSQ</sequence>
<dbReference type="GO" id="GO:0030286">
    <property type="term" value="C:dynein complex"/>
    <property type="evidence" value="ECO:0007669"/>
    <property type="project" value="UniProtKB-KW"/>
</dbReference>
<keyword evidence="7" id="KW-0243">Dynein</keyword>
<evidence type="ECO:0000256" key="1">
    <source>
        <dbReference type="ARBA" id="ARBA00004430"/>
    </source>
</evidence>
<evidence type="ECO:0000256" key="2">
    <source>
        <dbReference type="ARBA" id="ARBA00011059"/>
    </source>
</evidence>
<keyword evidence="6" id="KW-0677">Repeat</keyword>
<dbReference type="PANTHER" id="PTHR12442">
    <property type="entry name" value="DYNEIN INTERMEDIATE CHAIN"/>
    <property type="match status" value="1"/>
</dbReference>
<keyword evidence="9" id="KW-0505">Motor protein</keyword>
<dbReference type="Proteomes" id="UP001530400">
    <property type="component" value="Unassembled WGS sequence"/>
</dbReference>
<feature type="compositionally biased region" description="Polar residues" evidence="12">
    <location>
        <begin position="161"/>
        <end position="173"/>
    </location>
</feature>
<evidence type="ECO:0000313" key="13">
    <source>
        <dbReference type="EMBL" id="KAL3773433.1"/>
    </source>
</evidence>
<feature type="region of interest" description="Disordered" evidence="12">
    <location>
        <begin position="156"/>
        <end position="179"/>
    </location>
</feature>
<keyword evidence="4" id="KW-0853">WD repeat</keyword>
<comment type="subcellular location">
    <subcellularLocation>
        <location evidence="1">Cytoplasm</location>
        <location evidence="1">Cytoskeleton</location>
        <location evidence="1">Cilium axoneme</location>
    </subcellularLocation>
</comment>
<evidence type="ECO:0000256" key="10">
    <source>
        <dbReference type="ARBA" id="ARBA00023212"/>
    </source>
</evidence>
<dbReference type="GO" id="GO:0005930">
    <property type="term" value="C:axoneme"/>
    <property type="evidence" value="ECO:0007669"/>
    <property type="project" value="UniProtKB-SubCell"/>
</dbReference>